<keyword evidence="1" id="KW-0862">Zinc</keyword>
<evidence type="ECO:0000259" key="2">
    <source>
        <dbReference type="PROSITE" id="PS50158"/>
    </source>
</evidence>
<dbReference type="EMBL" id="QJKJ01000418">
    <property type="protein sequence ID" value="RDY12718.1"/>
    <property type="molecule type" value="Genomic_DNA"/>
</dbReference>
<evidence type="ECO:0000313" key="3">
    <source>
        <dbReference type="EMBL" id="RDY12718.1"/>
    </source>
</evidence>
<gene>
    <name evidence="3" type="ORF">CR513_02439</name>
</gene>
<dbReference type="GO" id="GO:0008270">
    <property type="term" value="F:zinc ion binding"/>
    <property type="evidence" value="ECO:0007669"/>
    <property type="project" value="UniProtKB-KW"/>
</dbReference>
<keyword evidence="1" id="KW-0863">Zinc-finger</keyword>
<dbReference type="PANTHER" id="PTHR35046">
    <property type="entry name" value="ZINC KNUCKLE (CCHC-TYPE) FAMILY PROTEIN"/>
    <property type="match status" value="1"/>
</dbReference>
<feature type="non-terminal residue" evidence="3">
    <location>
        <position position="1"/>
    </location>
</feature>
<evidence type="ECO:0000313" key="4">
    <source>
        <dbReference type="Proteomes" id="UP000257109"/>
    </source>
</evidence>
<proteinExistence type="predicted"/>
<dbReference type="SUPFAM" id="SSF57756">
    <property type="entry name" value="Retrovirus zinc finger-like domains"/>
    <property type="match status" value="1"/>
</dbReference>
<dbReference type="InterPro" id="IPR043128">
    <property type="entry name" value="Rev_trsase/Diguanyl_cyclase"/>
</dbReference>
<feature type="domain" description="CCHC-type" evidence="2">
    <location>
        <begin position="34"/>
        <end position="50"/>
    </location>
</feature>
<dbReference type="PANTHER" id="PTHR35046:SF9">
    <property type="entry name" value="RNA-DIRECTED DNA POLYMERASE"/>
    <property type="match status" value="1"/>
</dbReference>
<dbReference type="PROSITE" id="PS50158">
    <property type="entry name" value="ZF_CCHC"/>
    <property type="match status" value="1"/>
</dbReference>
<name>A0A371ICG4_MUCPR</name>
<comment type="caution">
    <text evidence="3">The sequence shown here is derived from an EMBL/GenBank/DDBJ whole genome shotgun (WGS) entry which is preliminary data.</text>
</comment>
<dbReference type="AlphaFoldDB" id="A0A371ICG4"/>
<organism evidence="3 4">
    <name type="scientific">Mucuna pruriens</name>
    <name type="common">Velvet bean</name>
    <name type="synonym">Dolichos pruriens</name>
    <dbReference type="NCBI Taxonomy" id="157652"/>
    <lineage>
        <taxon>Eukaryota</taxon>
        <taxon>Viridiplantae</taxon>
        <taxon>Streptophyta</taxon>
        <taxon>Embryophyta</taxon>
        <taxon>Tracheophyta</taxon>
        <taxon>Spermatophyta</taxon>
        <taxon>Magnoliopsida</taxon>
        <taxon>eudicotyledons</taxon>
        <taxon>Gunneridae</taxon>
        <taxon>Pentapetalae</taxon>
        <taxon>rosids</taxon>
        <taxon>fabids</taxon>
        <taxon>Fabales</taxon>
        <taxon>Fabaceae</taxon>
        <taxon>Papilionoideae</taxon>
        <taxon>50 kb inversion clade</taxon>
        <taxon>NPAAA clade</taxon>
        <taxon>indigoferoid/millettioid clade</taxon>
        <taxon>Phaseoleae</taxon>
        <taxon>Mucuna</taxon>
    </lineage>
</organism>
<accession>A0A371ICG4</accession>
<dbReference type="SUPFAM" id="SSF56672">
    <property type="entry name" value="DNA/RNA polymerases"/>
    <property type="match status" value="1"/>
</dbReference>
<dbReference type="GO" id="GO:0003676">
    <property type="term" value="F:nucleic acid binding"/>
    <property type="evidence" value="ECO:0007669"/>
    <property type="project" value="InterPro"/>
</dbReference>
<sequence length="172" mass="19504">MVHQAIKVVDSHSKVVDSKKNQIEANTLKNQDIKCFKCLGRGHITSQCPNKRTIIMKLSGEVETDEESDNDLMSSLKDDNEELPHDGDLLDFQDVFPNEVSSGLPPIEELSTTLMMKHGGCVLIVQPSTKSKYRNLILRLDDILDELHGSCYFYKIDLKSGYHQIRIREGDE</sequence>
<keyword evidence="4" id="KW-1185">Reference proteome</keyword>
<dbReference type="InterPro" id="IPR036875">
    <property type="entry name" value="Znf_CCHC_sf"/>
</dbReference>
<dbReference type="SMART" id="SM00343">
    <property type="entry name" value="ZnF_C2HC"/>
    <property type="match status" value="1"/>
</dbReference>
<dbReference type="InterPro" id="IPR001878">
    <property type="entry name" value="Znf_CCHC"/>
</dbReference>
<dbReference type="Gene3D" id="4.10.60.10">
    <property type="entry name" value="Zinc finger, CCHC-type"/>
    <property type="match status" value="1"/>
</dbReference>
<protein>
    <recommendedName>
        <fullName evidence="2">CCHC-type domain-containing protein</fullName>
    </recommendedName>
</protein>
<dbReference type="Gene3D" id="3.30.70.270">
    <property type="match status" value="1"/>
</dbReference>
<evidence type="ECO:0000256" key="1">
    <source>
        <dbReference type="PROSITE-ProRule" id="PRU00047"/>
    </source>
</evidence>
<reference evidence="3" key="1">
    <citation type="submission" date="2018-05" db="EMBL/GenBank/DDBJ databases">
        <title>Draft genome of Mucuna pruriens seed.</title>
        <authorList>
            <person name="Nnadi N.E."/>
            <person name="Vos R."/>
            <person name="Hasami M.H."/>
            <person name="Devisetty U.K."/>
            <person name="Aguiy J.C."/>
        </authorList>
    </citation>
    <scope>NUCLEOTIDE SEQUENCE [LARGE SCALE GENOMIC DNA]</scope>
    <source>
        <strain evidence="3">JCA_2017</strain>
    </source>
</reference>
<dbReference type="Gene3D" id="3.10.10.10">
    <property type="entry name" value="HIV Type 1 Reverse Transcriptase, subunit A, domain 1"/>
    <property type="match status" value="1"/>
</dbReference>
<dbReference type="Proteomes" id="UP000257109">
    <property type="component" value="Unassembled WGS sequence"/>
</dbReference>
<keyword evidence="1" id="KW-0479">Metal-binding</keyword>
<dbReference type="InterPro" id="IPR043502">
    <property type="entry name" value="DNA/RNA_pol_sf"/>
</dbReference>